<sequence length="456" mass="50205">MHMLKQNDIDHVLHPYTNLSRHRDVGPMVIERGEGVYVYDTEGNRYIEALSGLFCASLGFSEQRLADAADRQMRKLPFYHAFGHKSSEPSILLAEKLIAMAPVPMSKVFFANSGSEANDTAVKLIWYYNNALGRPLKKKIIARTRAYHGVTIASASLTGLPNNHRDFDLPIDRILHTDCPHYYRHALPGESEEQFATRCADSLEQLILREGPETIAAFFAEPVMASGGVIVPPATYMEKIQRVLKRYDILLVADEVICGFGRTGNMFGSETFGMQPDMIVVAKQLSAGYLPISALMVNEGIYRALVAESEKIGTFGHGFTYSGHPVCAAVALETLRIYDEDGVLDHVRDVIPHFQQRVADLAAHPLVGEARGSGLLAAVELVADKATKAPFPPAEGVAIHAGERALTYGVITRALGDTFNFCPPLIITHDEIDQLFDASKQALDDTLAWRRSLAAR</sequence>
<organism evidence="7">
    <name type="scientific">Burkholderia cenocepacia</name>
    <dbReference type="NCBI Taxonomy" id="95486"/>
    <lineage>
        <taxon>Bacteria</taxon>
        <taxon>Pseudomonadati</taxon>
        <taxon>Pseudomonadota</taxon>
        <taxon>Betaproteobacteria</taxon>
        <taxon>Burkholderiales</taxon>
        <taxon>Burkholderiaceae</taxon>
        <taxon>Burkholderia</taxon>
        <taxon>Burkholderia cepacia complex</taxon>
    </lineage>
</organism>
<dbReference type="FunFam" id="3.40.640.10:FF:000014">
    <property type="entry name" value="Adenosylmethionine-8-amino-7-oxononanoate aminotransferase, probable"/>
    <property type="match status" value="1"/>
</dbReference>
<evidence type="ECO:0000256" key="5">
    <source>
        <dbReference type="ARBA" id="ARBA00022898"/>
    </source>
</evidence>
<dbReference type="Pfam" id="PF00202">
    <property type="entry name" value="Aminotran_3"/>
    <property type="match status" value="1"/>
</dbReference>
<evidence type="ECO:0000256" key="4">
    <source>
        <dbReference type="ARBA" id="ARBA00022679"/>
    </source>
</evidence>
<gene>
    <name evidence="7" type="ORF">DT99_35870</name>
</gene>
<dbReference type="PANTHER" id="PTHR42684">
    <property type="entry name" value="ADENOSYLMETHIONINE-8-AMINO-7-OXONONANOATE AMINOTRANSFERASE"/>
    <property type="match status" value="1"/>
</dbReference>
<dbReference type="SUPFAM" id="SSF53383">
    <property type="entry name" value="PLP-dependent transferases"/>
    <property type="match status" value="1"/>
</dbReference>
<dbReference type="AlphaFoldDB" id="A0A071M292"/>
<comment type="caution">
    <text evidence="7">The sequence shown here is derived from an EMBL/GenBank/DDBJ whole genome shotgun (WGS) entry which is preliminary data.</text>
</comment>
<dbReference type="InterPro" id="IPR015424">
    <property type="entry name" value="PyrdxlP-dep_Trfase"/>
</dbReference>
<dbReference type="InterPro" id="IPR015422">
    <property type="entry name" value="PyrdxlP-dep_Trfase_small"/>
</dbReference>
<evidence type="ECO:0000256" key="2">
    <source>
        <dbReference type="ARBA" id="ARBA00008954"/>
    </source>
</evidence>
<dbReference type="GO" id="GO:0009448">
    <property type="term" value="P:gamma-aminobutyric acid metabolic process"/>
    <property type="evidence" value="ECO:0007669"/>
    <property type="project" value="TreeGrafter"/>
</dbReference>
<reference evidence="7" key="1">
    <citation type="submission" date="2014-04" db="EMBL/GenBank/DDBJ databases">
        <title>In planta biocontrol of soil-borne Fusarium wilt of banana through a plant endophytic bacterium, Burkholderia cenocepacia 869T2.</title>
        <authorList>
            <person name="Ho Y.-N."/>
            <person name="Chiang H.-M."/>
            <person name="Chao C.-P."/>
            <person name="Su C.-C."/>
            <person name="Hsu H.-F."/>
            <person name="Guo C.-T."/>
            <person name="Hsieh J.-L."/>
            <person name="Huang C.-C."/>
        </authorList>
    </citation>
    <scope>NUCLEOTIDE SEQUENCE [LARGE SCALE GENOMIC DNA]</scope>
    <source>
        <strain evidence="7">869T2</strain>
    </source>
</reference>
<keyword evidence="4 7" id="KW-0808">Transferase</keyword>
<dbReference type="Gene3D" id="3.90.1150.10">
    <property type="entry name" value="Aspartate Aminotransferase, domain 1"/>
    <property type="match status" value="1"/>
</dbReference>
<dbReference type="InterPro" id="IPR015421">
    <property type="entry name" value="PyrdxlP-dep_Trfase_major"/>
</dbReference>
<dbReference type="InterPro" id="IPR049704">
    <property type="entry name" value="Aminotrans_3_PPA_site"/>
</dbReference>
<comment type="cofactor">
    <cofactor evidence="1">
        <name>pyridoxal 5'-phosphate</name>
        <dbReference type="ChEBI" id="CHEBI:597326"/>
    </cofactor>
</comment>
<dbReference type="PROSITE" id="PS00600">
    <property type="entry name" value="AA_TRANSFER_CLASS_3"/>
    <property type="match status" value="1"/>
</dbReference>
<accession>A0A071M292</accession>
<dbReference type="PIRSF" id="PIRSF000521">
    <property type="entry name" value="Transaminase_4ab_Lys_Orn"/>
    <property type="match status" value="1"/>
</dbReference>
<protein>
    <submittedName>
        <fullName evidence="7">Aminotransferase</fullName>
    </submittedName>
</protein>
<keyword evidence="3 7" id="KW-0032">Aminotransferase</keyword>
<evidence type="ECO:0000256" key="3">
    <source>
        <dbReference type="ARBA" id="ARBA00022576"/>
    </source>
</evidence>
<proteinExistence type="inferred from homology"/>
<dbReference type="NCBIfam" id="NF004767">
    <property type="entry name" value="PRK06105.1"/>
    <property type="match status" value="1"/>
</dbReference>
<dbReference type="Gene3D" id="3.40.640.10">
    <property type="entry name" value="Type I PLP-dependent aspartate aminotransferase-like (Major domain)"/>
    <property type="match status" value="1"/>
</dbReference>
<dbReference type="GO" id="GO:0009102">
    <property type="term" value="P:biotin biosynthetic process"/>
    <property type="evidence" value="ECO:0007669"/>
    <property type="project" value="TreeGrafter"/>
</dbReference>
<name>A0A071M292_9BURK</name>
<dbReference type="GO" id="GO:0004015">
    <property type="term" value="F:adenosylmethionine-8-amino-7-oxononanoate transaminase activity"/>
    <property type="evidence" value="ECO:0007669"/>
    <property type="project" value="TreeGrafter"/>
</dbReference>
<dbReference type="PANTHER" id="PTHR42684:SF3">
    <property type="entry name" value="ADENOSYLMETHIONINE-8-AMINO-7-OXONONANOATE AMINOTRANSFERASE"/>
    <property type="match status" value="1"/>
</dbReference>
<evidence type="ECO:0000256" key="1">
    <source>
        <dbReference type="ARBA" id="ARBA00001933"/>
    </source>
</evidence>
<dbReference type="CDD" id="cd00610">
    <property type="entry name" value="OAT_like"/>
    <property type="match status" value="1"/>
</dbReference>
<dbReference type="InterPro" id="IPR005814">
    <property type="entry name" value="Aminotrans_3"/>
</dbReference>
<dbReference type="GO" id="GO:0030170">
    <property type="term" value="F:pyridoxal phosphate binding"/>
    <property type="evidence" value="ECO:0007669"/>
    <property type="project" value="InterPro"/>
</dbReference>
<evidence type="ECO:0000313" key="7">
    <source>
        <dbReference type="EMBL" id="KEA55089.1"/>
    </source>
</evidence>
<dbReference type="EMBL" id="JJOA01000076">
    <property type="protein sequence ID" value="KEA55089.1"/>
    <property type="molecule type" value="Genomic_DNA"/>
</dbReference>
<keyword evidence="5 6" id="KW-0663">Pyridoxal phosphate</keyword>
<evidence type="ECO:0000256" key="6">
    <source>
        <dbReference type="RuleBase" id="RU003560"/>
    </source>
</evidence>
<dbReference type="NCBIfam" id="NF005682">
    <property type="entry name" value="PRK07480.1"/>
    <property type="match status" value="1"/>
</dbReference>
<comment type="similarity">
    <text evidence="2 6">Belongs to the class-III pyridoxal-phosphate-dependent aminotransferase family.</text>
</comment>
<dbReference type="OrthoDB" id="3398487at2"/>